<protein>
    <submittedName>
        <fullName evidence="1">Uncharacterized protein</fullName>
    </submittedName>
</protein>
<comment type="caution">
    <text evidence="1">The sequence shown here is derived from an EMBL/GenBank/DDBJ whole genome shotgun (WGS) entry which is preliminary data.</text>
</comment>
<gene>
    <name evidence="1" type="ORF">AN218_01780</name>
</gene>
<dbReference type="RefSeq" id="WP_070014657.1">
    <property type="nucleotide sequence ID" value="NZ_LJGW01000039.1"/>
</dbReference>
<evidence type="ECO:0000313" key="1">
    <source>
        <dbReference type="EMBL" id="OEV13790.1"/>
    </source>
</evidence>
<organism evidence="1 2">
    <name type="scientific">Streptomyces nanshensis</name>
    <dbReference type="NCBI Taxonomy" id="518642"/>
    <lineage>
        <taxon>Bacteria</taxon>
        <taxon>Bacillati</taxon>
        <taxon>Actinomycetota</taxon>
        <taxon>Actinomycetes</taxon>
        <taxon>Kitasatosporales</taxon>
        <taxon>Streptomycetaceae</taxon>
        <taxon>Streptomyces</taxon>
    </lineage>
</organism>
<name>A0A1E7LCB0_9ACTN</name>
<dbReference type="Proteomes" id="UP000176005">
    <property type="component" value="Unassembled WGS sequence"/>
</dbReference>
<sequence>MDIPVFHAVSTIAGSAACTCTRQSCGGYILAGDCPDHLIEYAYMHHQADSGTCRRYTAELAAPAPQSKPHTRPLTALRHALRNLHGLSGLRPISQLRAILTMGRDMSWQRLISWPGFMIVIVRYEPRKK</sequence>
<reference evidence="1 2" key="1">
    <citation type="journal article" date="2016" name="Front. Microbiol.">
        <title>Comparative Genomics Analysis of Streptomyces Species Reveals Their Adaptation to the Marine Environment and Their Diversity at the Genomic Level.</title>
        <authorList>
            <person name="Tian X."/>
            <person name="Zhang Z."/>
            <person name="Yang T."/>
            <person name="Chen M."/>
            <person name="Li J."/>
            <person name="Chen F."/>
            <person name="Yang J."/>
            <person name="Li W."/>
            <person name="Zhang B."/>
            <person name="Zhang Z."/>
            <person name="Wu J."/>
            <person name="Zhang C."/>
            <person name="Long L."/>
            <person name="Xiao J."/>
        </authorList>
    </citation>
    <scope>NUCLEOTIDE SEQUENCE [LARGE SCALE GENOMIC DNA]</scope>
    <source>
        <strain evidence="1 2">SCSIO 10429</strain>
    </source>
</reference>
<dbReference type="AlphaFoldDB" id="A0A1E7LCB0"/>
<dbReference type="EMBL" id="LJGW01000039">
    <property type="protein sequence ID" value="OEV13790.1"/>
    <property type="molecule type" value="Genomic_DNA"/>
</dbReference>
<proteinExistence type="predicted"/>
<accession>A0A1E7LCB0</accession>
<evidence type="ECO:0000313" key="2">
    <source>
        <dbReference type="Proteomes" id="UP000176005"/>
    </source>
</evidence>
<keyword evidence="2" id="KW-1185">Reference proteome</keyword>